<evidence type="ECO:0000313" key="3">
    <source>
        <dbReference type="Proteomes" id="UP000824120"/>
    </source>
</evidence>
<name>A0A9J5WBC8_SOLCO</name>
<reference evidence="2 3" key="1">
    <citation type="submission" date="2020-09" db="EMBL/GenBank/DDBJ databases">
        <title>De no assembly of potato wild relative species, Solanum commersonii.</title>
        <authorList>
            <person name="Cho K."/>
        </authorList>
    </citation>
    <scope>NUCLEOTIDE SEQUENCE [LARGE SCALE GENOMIC DNA]</scope>
    <source>
        <strain evidence="2">LZ3.2</strain>
        <tissue evidence="2">Leaf</tissue>
    </source>
</reference>
<dbReference type="OrthoDB" id="1306017at2759"/>
<comment type="caution">
    <text evidence="2">The sequence shown here is derived from an EMBL/GenBank/DDBJ whole genome shotgun (WGS) entry which is preliminary data.</text>
</comment>
<gene>
    <name evidence="2" type="ORF">H5410_062640</name>
</gene>
<sequence length="160" mass="18733">MPPRRAVRSCPARGNVEPRKQGVPNAPEVQPQGEVNNAEFWEAIQMLSQATTNQFGQRENRQDLPDISRICEFLRMNPPSFIGNFVKKLQKVFEIMHVNDAKRVELVAYQMNGVARIWFNQWKRIDLKEGFLGRFFPHELREAKVREFLTLKHESMSVHE</sequence>
<accession>A0A9J5WBC8</accession>
<dbReference type="AlphaFoldDB" id="A0A9J5WBC8"/>
<feature type="region of interest" description="Disordered" evidence="1">
    <location>
        <begin position="1"/>
        <end position="34"/>
    </location>
</feature>
<evidence type="ECO:0008006" key="4">
    <source>
        <dbReference type="Google" id="ProtNLM"/>
    </source>
</evidence>
<proteinExistence type="predicted"/>
<protein>
    <recommendedName>
        <fullName evidence="4">Retrotransposon gag domain-containing protein</fullName>
    </recommendedName>
</protein>
<organism evidence="2 3">
    <name type="scientific">Solanum commersonii</name>
    <name type="common">Commerson's wild potato</name>
    <name type="synonym">Commerson's nightshade</name>
    <dbReference type="NCBI Taxonomy" id="4109"/>
    <lineage>
        <taxon>Eukaryota</taxon>
        <taxon>Viridiplantae</taxon>
        <taxon>Streptophyta</taxon>
        <taxon>Embryophyta</taxon>
        <taxon>Tracheophyta</taxon>
        <taxon>Spermatophyta</taxon>
        <taxon>Magnoliopsida</taxon>
        <taxon>eudicotyledons</taxon>
        <taxon>Gunneridae</taxon>
        <taxon>Pentapetalae</taxon>
        <taxon>asterids</taxon>
        <taxon>lamiids</taxon>
        <taxon>Solanales</taxon>
        <taxon>Solanaceae</taxon>
        <taxon>Solanoideae</taxon>
        <taxon>Solaneae</taxon>
        <taxon>Solanum</taxon>
    </lineage>
</organism>
<evidence type="ECO:0000256" key="1">
    <source>
        <dbReference type="SAM" id="MobiDB-lite"/>
    </source>
</evidence>
<dbReference type="Proteomes" id="UP000824120">
    <property type="component" value="Chromosome 12"/>
</dbReference>
<dbReference type="EMBL" id="JACXVP010000012">
    <property type="protein sequence ID" value="KAG5572874.1"/>
    <property type="molecule type" value="Genomic_DNA"/>
</dbReference>
<keyword evidence="3" id="KW-1185">Reference proteome</keyword>
<evidence type="ECO:0000313" key="2">
    <source>
        <dbReference type="EMBL" id="KAG5572874.1"/>
    </source>
</evidence>